<organism evidence="11 12">
    <name type="scientific">Anaerobacterium chartisolvens</name>
    <dbReference type="NCBI Taxonomy" id="1297424"/>
    <lineage>
        <taxon>Bacteria</taxon>
        <taxon>Bacillati</taxon>
        <taxon>Bacillota</taxon>
        <taxon>Clostridia</taxon>
        <taxon>Eubacteriales</taxon>
        <taxon>Oscillospiraceae</taxon>
        <taxon>Anaerobacterium</taxon>
    </lineage>
</organism>
<keyword evidence="7 10" id="KW-0472">Membrane</keyword>
<dbReference type="GO" id="GO:0044780">
    <property type="term" value="P:bacterial-type flagellum assembly"/>
    <property type="evidence" value="ECO:0007669"/>
    <property type="project" value="UniProtKB-UniRule"/>
</dbReference>
<evidence type="ECO:0000256" key="6">
    <source>
        <dbReference type="ARBA" id="ARBA00022989"/>
    </source>
</evidence>
<evidence type="ECO:0000256" key="1">
    <source>
        <dbReference type="ARBA" id="ARBA00002578"/>
    </source>
</evidence>
<dbReference type="RefSeq" id="WP_114298178.1">
    <property type="nucleotide sequence ID" value="NZ_QPJT01000013.1"/>
</dbReference>
<evidence type="ECO:0000256" key="9">
    <source>
        <dbReference type="NCBIfam" id="TIGR01400"/>
    </source>
</evidence>
<keyword evidence="5 10" id="KW-0812">Transmembrane</keyword>
<evidence type="ECO:0000256" key="4">
    <source>
        <dbReference type="ARBA" id="ARBA00022475"/>
    </source>
</evidence>
<keyword evidence="11" id="KW-0969">Cilium</keyword>
<dbReference type="Pfam" id="PF01311">
    <property type="entry name" value="Bac_export_1"/>
    <property type="match status" value="1"/>
</dbReference>
<feature type="transmembrane region" description="Helical" evidence="10">
    <location>
        <begin position="182"/>
        <end position="205"/>
    </location>
</feature>
<evidence type="ECO:0000313" key="12">
    <source>
        <dbReference type="Proteomes" id="UP000253034"/>
    </source>
</evidence>
<sequence length="264" mass="29157">MIIPFDILQSGIEIFLLVFVRMTGLFVIAPIFGRRNVPTYLKIGFAFFLALILVSVSTTSLNLPDYNATIIGFILIVFKEFMVGIVLGYVSYLIFTAIYIAGQIIDMQIGFGMVNVLDPVSNIQVPVTSNFYFIISMMVFLMFNGHHLLIKALFDSYSYIPLGGALFGSELMNDVMRVFGDVFVIGFKISAPILIAILVTDVALGVVSKTVPQFNVFVVGMPLKILIGLAVMIITVPAFVAFIEVLINGMNSEMLDFMKDMGPR</sequence>
<comment type="caution">
    <text evidence="11">The sequence shown here is derived from an EMBL/GenBank/DDBJ whole genome shotgun (WGS) entry which is preliminary data.</text>
</comment>
<keyword evidence="11" id="KW-0282">Flagellum</keyword>
<dbReference type="Proteomes" id="UP000253034">
    <property type="component" value="Unassembled WGS sequence"/>
</dbReference>
<comment type="similarity">
    <text evidence="2 10">Belongs to the FliR/MopE/SpaR family.</text>
</comment>
<feature type="transmembrane region" description="Helical" evidence="10">
    <location>
        <begin position="123"/>
        <end position="143"/>
    </location>
</feature>
<keyword evidence="11" id="KW-0966">Cell projection</keyword>
<dbReference type="AlphaFoldDB" id="A0A369B4L9"/>
<dbReference type="InterPro" id="IPR006303">
    <property type="entry name" value="FliR"/>
</dbReference>
<dbReference type="GO" id="GO:0009425">
    <property type="term" value="C:bacterial-type flagellum basal body"/>
    <property type="evidence" value="ECO:0007669"/>
    <property type="project" value="UniProtKB-SubCell"/>
</dbReference>
<evidence type="ECO:0000256" key="7">
    <source>
        <dbReference type="ARBA" id="ARBA00023136"/>
    </source>
</evidence>
<dbReference type="GO" id="GO:0005886">
    <property type="term" value="C:plasma membrane"/>
    <property type="evidence" value="ECO:0007669"/>
    <property type="project" value="UniProtKB-SubCell"/>
</dbReference>
<comment type="subcellular location">
    <subcellularLocation>
        <location evidence="10">Cell membrane</location>
        <topology evidence="10">Multi-pass membrane protein</topology>
    </subcellularLocation>
    <subcellularLocation>
        <location evidence="10">Bacterial flagellum basal body</location>
    </subcellularLocation>
</comment>
<accession>A0A369B4L9</accession>
<keyword evidence="6 10" id="KW-1133">Transmembrane helix</keyword>
<feature type="transmembrane region" description="Helical" evidence="10">
    <location>
        <begin position="12"/>
        <end position="32"/>
    </location>
</feature>
<dbReference type="InterPro" id="IPR002010">
    <property type="entry name" value="T3SS_IM_R"/>
</dbReference>
<dbReference type="OrthoDB" id="9807748at2"/>
<dbReference type="EMBL" id="QPJT01000013">
    <property type="protein sequence ID" value="RCX15528.1"/>
    <property type="molecule type" value="Genomic_DNA"/>
</dbReference>
<reference evidence="11 12" key="1">
    <citation type="submission" date="2018-07" db="EMBL/GenBank/DDBJ databases">
        <title>Genomic Encyclopedia of Type Strains, Phase IV (KMG-IV): sequencing the most valuable type-strain genomes for metagenomic binning, comparative biology and taxonomic classification.</title>
        <authorList>
            <person name="Goeker M."/>
        </authorList>
    </citation>
    <scope>NUCLEOTIDE SEQUENCE [LARGE SCALE GENOMIC DNA]</scope>
    <source>
        <strain evidence="11 12">DSM 27016</strain>
    </source>
</reference>
<dbReference type="PANTHER" id="PTHR30065">
    <property type="entry name" value="FLAGELLAR BIOSYNTHETIC PROTEIN FLIR"/>
    <property type="match status" value="1"/>
</dbReference>
<dbReference type="PRINTS" id="PR00953">
    <property type="entry name" value="TYPE3IMRPROT"/>
</dbReference>
<name>A0A369B4L9_9FIRM</name>
<evidence type="ECO:0000313" key="11">
    <source>
        <dbReference type="EMBL" id="RCX15528.1"/>
    </source>
</evidence>
<keyword evidence="4 10" id="KW-1003">Cell membrane</keyword>
<keyword evidence="12" id="KW-1185">Reference proteome</keyword>
<evidence type="ECO:0000256" key="8">
    <source>
        <dbReference type="ARBA" id="ARBA00023143"/>
    </source>
</evidence>
<comment type="function">
    <text evidence="1 10">Role in flagellar biosynthesis.</text>
</comment>
<dbReference type="PANTHER" id="PTHR30065:SF1">
    <property type="entry name" value="SURFACE PRESENTATION OF ANTIGENS PROTEIN SPAR"/>
    <property type="match status" value="1"/>
</dbReference>
<proteinExistence type="inferred from homology"/>
<dbReference type="NCBIfam" id="TIGR01400">
    <property type="entry name" value="fliR"/>
    <property type="match status" value="1"/>
</dbReference>
<dbReference type="GO" id="GO:0006605">
    <property type="term" value="P:protein targeting"/>
    <property type="evidence" value="ECO:0007669"/>
    <property type="project" value="UniProtKB-UniRule"/>
</dbReference>
<feature type="transmembrane region" description="Helical" evidence="10">
    <location>
        <begin position="39"/>
        <end position="58"/>
    </location>
</feature>
<gene>
    <name evidence="11" type="ORF">DFR58_113110</name>
</gene>
<keyword evidence="8 10" id="KW-0975">Bacterial flagellum</keyword>
<evidence type="ECO:0000256" key="2">
    <source>
        <dbReference type="ARBA" id="ARBA00009772"/>
    </source>
</evidence>
<protein>
    <recommendedName>
        <fullName evidence="3 9">Flagellar biosynthetic protein FliR</fullName>
    </recommendedName>
</protein>
<evidence type="ECO:0000256" key="5">
    <source>
        <dbReference type="ARBA" id="ARBA00022692"/>
    </source>
</evidence>
<evidence type="ECO:0000256" key="10">
    <source>
        <dbReference type="RuleBase" id="RU362071"/>
    </source>
</evidence>
<evidence type="ECO:0000256" key="3">
    <source>
        <dbReference type="ARBA" id="ARBA00021717"/>
    </source>
</evidence>
<feature type="transmembrane region" description="Helical" evidence="10">
    <location>
        <begin position="225"/>
        <end position="247"/>
    </location>
</feature>